<comment type="caution">
    <text evidence="1">The sequence shown here is derived from an EMBL/GenBank/DDBJ whole genome shotgun (WGS) entry which is preliminary data.</text>
</comment>
<dbReference type="InterPro" id="IPR036188">
    <property type="entry name" value="FAD/NAD-bd_sf"/>
</dbReference>
<dbReference type="AlphaFoldDB" id="A0A7K1UEV5"/>
<dbReference type="PANTHER" id="PTHR10668:SF105">
    <property type="entry name" value="DEHYDROGENASE-RELATED"/>
    <property type="match status" value="1"/>
</dbReference>
<accession>A0A7K1UEV5</accession>
<evidence type="ECO:0000313" key="1">
    <source>
        <dbReference type="EMBL" id="MVT24979.1"/>
    </source>
</evidence>
<reference evidence="1 2" key="1">
    <citation type="submission" date="2019-12" db="EMBL/GenBank/DDBJ databases">
        <title>Nesterenkonia muleiensis sp. nov., a novel actinobacterium isolated from sap of Populus euphratica.</title>
        <authorList>
            <person name="Wang R."/>
        </authorList>
    </citation>
    <scope>NUCLEOTIDE SEQUENCE [LARGE SCALE GENOMIC DNA]</scope>
    <source>
        <strain evidence="1 2">F10</strain>
    </source>
</reference>
<dbReference type="SUPFAM" id="SSF51905">
    <property type="entry name" value="FAD/NAD(P)-binding domain"/>
    <property type="match status" value="1"/>
</dbReference>
<name>A0A7K1UEV5_9MICC</name>
<evidence type="ECO:0000313" key="2">
    <source>
        <dbReference type="Proteomes" id="UP000460157"/>
    </source>
</evidence>
<dbReference type="EMBL" id="WRPM01000007">
    <property type="protein sequence ID" value="MVT24979.1"/>
    <property type="molecule type" value="Genomic_DNA"/>
</dbReference>
<dbReference type="Pfam" id="PF13450">
    <property type="entry name" value="NAD_binding_8"/>
    <property type="match status" value="1"/>
</dbReference>
<gene>
    <name evidence="1" type="ORF">GNZ21_01135</name>
</gene>
<dbReference type="PANTHER" id="PTHR10668">
    <property type="entry name" value="PHYTOENE DEHYDROGENASE"/>
    <property type="match status" value="1"/>
</dbReference>
<sequence>MALHAAVVGSGPNGLTAACRLARAGWQVTVYESAEAPGGAARSAEVFGPGLISDLGASVLPFASPAYEALLPADSLEYAQPPIPAGHPLENIPDSAPALLHRSLEQTAAELGPDGELWRWVIGPLVHNWDAVRQTFLSPRGLLEGIGSADRPADALRGAARRAASLLQIGAHGSMPARNLMRSFRTARARALFAGLAAHSTGPLSHPLTSAFGVLFAAAGHAGGWPVIRGGTQQLVNALVAELEAHGGQVVTDFTVAGLKEVPLPGLRQGVRKSLKRRGYRIDGLHHRSRGHRRRFGDEVADVVVLDLTPAQLLRLEGLRLTERARSRMAGWSYGPGVVKIDYLVDGPIPWEQPELARAGTVHLGGSAEQITASEAAANRGVLPGRPYVLLAQPSAADETRTPDHRTLCWAYAHVPFGLDASGTARAAKLIEAEISRFAPQFREAVLQRKVWGTAELETWNPNLVGGSLSGGLATPSQIFAGPAQLRRPYSVGPEGIYVCSAAAPPGGGAHGMPGFNAAAAVLRDSEAR</sequence>
<dbReference type="Proteomes" id="UP000460157">
    <property type="component" value="Unassembled WGS sequence"/>
</dbReference>
<protein>
    <submittedName>
        <fullName evidence="1">NAD(P)-binding protein</fullName>
    </submittedName>
</protein>
<keyword evidence="2" id="KW-1185">Reference proteome</keyword>
<dbReference type="Gene3D" id="3.50.50.60">
    <property type="entry name" value="FAD/NAD(P)-binding domain"/>
    <property type="match status" value="1"/>
</dbReference>
<dbReference type="OrthoDB" id="833207at2"/>
<organism evidence="1 2">
    <name type="scientific">Nesterenkonia alkaliphila</name>
    <dbReference type="NCBI Taxonomy" id="1463631"/>
    <lineage>
        <taxon>Bacteria</taxon>
        <taxon>Bacillati</taxon>
        <taxon>Actinomycetota</taxon>
        <taxon>Actinomycetes</taxon>
        <taxon>Micrococcales</taxon>
        <taxon>Micrococcaceae</taxon>
        <taxon>Nesterenkonia</taxon>
    </lineage>
</organism>
<dbReference type="RefSeq" id="WP_157320569.1">
    <property type="nucleotide sequence ID" value="NZ_BMFX01000009.1"/>
</dbReference>
<dbReference type="PRINTS" id="PR00419">
    <property type="entry name" value="ADXRDTASE"/>
</dbReference>
<proteinExistence type="predicted"/>